<dbReference type="GO" id="GO:0047389">
    <property type="term" value="F:glycerophosphocholine phosphodiesterase activity"/>
    <property type="evidence" value="ECO:0007669"/>
    <property type="project" value="TreeGrafter"/>
</dbReference>
<proteinExistence type="predicted"/>
<keyword evidence="4" id="KW-1185">Reference proteome</keyword>
<dbReference type="InterPro" id="IPR051578">
    <property type="entry name" value="GDPD"/>
</dbReference>
<evidence type="ECO:0000259" key="2">
    <source>
        <dbReference type="PROSITE" id="PS51704"/>
    </source>
</evidence>
<dbReference type="SUPFAM" id="SSF51695">
    <property type="entry name" value="PLC-like phosphodiesterases"/>
    <property type="match status" value="1"/>
</dbReference>
<name>A0AAV8Y3U5_9CUCU</name>
<dbReference type="PROSITE" id="PS51704">
    <property type="entry name" value="GP_PDE"/>
    <property type="match status" value="1"/>
</dbReference>
<evidence type="ECO:0000313" key="4">
    <source>
        <dbReference type="Proteomes" id="UP001162156"/>
    </source>
</evidence>
<comment type="caution">
    <text evidence="3">The sequence shown here is derived from an EMBL/GenBank/DDBJ whole genome shotgun (WGS) entry which is preliminary data.</text>
</comment>
<dbReference type="InterPro" id="IPR030395">
    <property type="entry name" value="GP_PDE_dom"/>
</dbReference>
<organism evidence="3 4">
    <name type="scientific">Rhamnusium bicolor</name>
    <dbReference type="NCBI Taxonomy" id="1586634"/>
    <lineage>
        <taxon>Eukaryota</taxon>
        <taxon>Metazoa</taxon>
        <taxon>Ecdysozoa</taxon>
        <taxon>Arthropoda</taxon>
        <taxon>Hexapoda</taxon>
        <taxon>Insecta</taxon>
        <taxon>Pterygota</taxon>
        <taxon>Neoptera</taxon>
        <taxon>Endopterygota</taxon>
        <taxon>Coleoptera</taxon>
        <taxon>Polyphaga</taxon>
        <taxon>Cucujiformia</taxon>
        <taxon>Chrysomeloidea</taxon>
        <taxon>Cerambycidae</taxon>
        <taxon>Lepturinae</taxon>
        <taxon>Rhagiini</taxon>
        <taxon>Rhamnusium</taxon>
    </lineage>
</organism>
<dbReference type="AlphaFoldDB" id="A0AAV8Y3U5"/>
<keyword evidence="1" id="KW-0378">Hydrolase</keyword>
<feature type="domain" description="GP-PDE" evidence="2">
    <location>
        <begin position="1"/>
        <end position="231"/>
    </location>
</feature>
<dbReference type="Pfam" id="PF03009">
    <property type="entry name" value="GDPD"/>
    <property type="match status" value="1"/>
</dbReference>
<sequence>MAMTMGIVIVINAIYTIHQLITQLATGAVYHLSEGKSKNPRFFDEDLDDHQPFPTLQQLLETLDSHTGFNIEIKWTMQLQDGTYELYHPTDINLYLDTILEVVLRYGAKRRIIFSCFNPDVCQAIRSKQNKYPVMLLTIGESQIYPRYSDPRCWSIKSAAQCAIMLEILGINVHTEDLLRNPSLVNLAITSNLIIFCWGDENADPVTIKFLKELGLHGVIYDKIHEISQKEVKESIFMVEAKENQKELRLVAAANAEMPPDQPPLQSIIKERILDFEKAKDQLAVGISAATSLQSLESQKPDYQTGDCS</sequence>
<dbReference type="Gene3D" id="3.20.20.190">
    <property type="entry name" value="Phosphatidylinositol (PI) phosphodiesterase"/>
    <property type="match status" value="1"/>
</dbReference>
<dbReference type="Proteomes" id="UP001162156">
    <property type="component" value="Unassembled WGS sequence"/>
</dbReference>
<reference evidence="3" key="1">
    <citation type="journal article" date="2023" name="Insect Mol. Biol.">
        <title>Genome sequencing provides insights into the evolution of gene families encoding plant cell wall-degrading enzymes in longhorned beetles.</title>
        <authorList>
            <person name="Shin N.R."/>
            <person name="Okamura Y."/>
            <person name="Kirsch R."/>
            <person name="Pauchet Y."/>
        </authorList>
    </citation>
    <scope>NUCLEOTIDE SEQUENCE</scope>
    <source>
        <strain evidence="3">RBIC_L_NR</strain>
    </source>
</reference>
<dbReference type="GO" id="GO:0046475">
    <property type="term" value="P:glycerophospholipid catabolic process"/>
    <property type="evidence" value="ECO:0007669"/>
    <property type="project" value="TreeGrafter"/>
</dbReference>
<protein>
    <recommendedName>
        <fullName evidence="2">GP-PDE domain-containing protein</fullName>
    </recommendedName>
</protein>
<evidence type="ECO:0000256" key="1">
    <source>
        <dbReference type="ARBA" id="ARBA00022801"/>
    </source>
</evidence>
<accession>A0AAV8Y3U5</accession>
<dbReference type="EMBL" id="JANEYF010002509">
    <property type="protein sequence ID" value="KAJ8945456.1"/>
    <property type="molecule type" value="Genomic_DNA"/>
</dbReference>
<gene>
    <name evidence="3" type="ORF">NQ314_009208</name>
</gene>
<dbReference type="PANTHER" id="PTHR22958">
    <property type="entry name" value="GLYCEROPHOSPHORYL DIESTER PHOSPHODIESTERASE"/>
    <property type="match status" value="1"/>
</dbReference>
<dbReference type="InterPro" id="IPR017946">
    <property type="entry name" value="PLC-like_Pdiesterase_TIM-brl"/>
</dbReference>
<dbReference type="PANTHER" id="PTHR22958:SF1">
    <property type="entry name" value="GLYCEROPHOSPHOCHOLINE PHOSPHODIESTERASE GPCPD1"/>
    <property type="match status" value="1"/>
</dbReference>
<evidence type="ECO:0000313" key="3">
    <source>
        <dbReference type="EMBL" id="KAJ8945456.1"/>
    </source>
</evidence>